<evidence type="ECO:0000313" key="1">
    <source>
        <dbReference type="EMBL" id="AXR76360.1"/>
    </source>
</evidence>
<dbReference type="EMBL" id="CP024047">
    <property type="protein sequence ID" value="AXR76360.1"/>
    <property type="molecule type" value="Genomic_DNA"/>
</dbReference>
<dbReference type="AlphaFoldDB" id="A0A346PA15"/>
<gene>
    <name evidence="1" type="ORF">AArc1_0005</name>
</gene>
<name>A0A346PA15_9EURY</name>
<sequence>MWLILRALRERADNCVSLVAGFYGSILETSSVRHIVDNSSRENPTRLRLGFIITGGVTTP</sequence>
<dbReference type="KEGG" id="nan:AArc1_0005"/>
<organism evidence="1 2">
    <name type="scientific">Natrarchaeobaculum sulfurireducens</name>
    <dbReference type="NCBI Taxonomy" id="2044521"/>
    <lineage>
        <taxon>Archaea</taxon>
        <taxon>Methanobacteriati</taxon>
        <taxon>Methanobacteriota</taxon>
        <taxon>Stenosarchaea group</taxon>
        <taxon>Halobacteria</taxon>
        <taxon>Halobacteriales</taxon>
        <taxon>Natrialbaceae</taxon>
        <taxon>Natrarchaeobaculum</taxon>
    </lineage>
</organism>
<protein>
    <submittedName>
        <fullName evidence="1">Uncharacterized protein</fullName>
    </submittedName>
</protein>
<reference evidence="2" key="1">
    <citation type="submission" date="2017-10" db="EMBL/GenBank/DDBJ databases">
        <title>Phenotypic and genomic properties of facultatively anaerobic sulfur-reducing natronoarchaea from hypersaline soda lakes.</title>
        <authorList>
            <person name="Sorokin D.Y."/>
            <person name="Kublanov I.V."/>
            <person name="Roman P."/>
            <person name="Sinninghe Damste J.S."/>
            <person name="Golyshin P.N."/>
            <person name="Rojo D."/>
            <person name="Ciordia S."/>
            <person name="Mena Md.C."/>
            <person name="Ferrer M."/>
            <person name="Messina E."/>
            <person name="Smedile F."/>
            <person name="La Spada G."/>
            <person name="La Cono V."/>
            <person name="Yakimov M.M."/>
        </authorList>
    </citation>
    <scope>NUCLEOTIDE SEQUENCE [LARGE SCALE GENOMIC DNA]</scope>
    <source>
        <strain evidence="2">AArc1</strain>
    </source>
</reference>
<dbReference type="Proteomes" id="UP000258707">
    <property type="component" value="Chromosome"/>
</dbReference>
<proteinExistence type="predicted"/>
<accession>A0A346PA15</accession>
<evidence type="ECO:0000313" key="2">
    <source>
        <dbReference type="Proteomes" id="UP000258707"/>
    </source>
</evidence>